<dbReference type="CDD" id="cd02440">
    <property type="entry name" value="AdoMet_MTases"/>
    <property type="match status" value="1"/>
</dbReference>
<keyword evidence="2" id="KW-0489">Methyltransferase</keyword>
<keyword evidence="3" id="KW-1185">Reference proteome</keyword>
<dbReference type="PANTHER" id="PTHR13369:SF3">
    <property type="entry name" value="METHYLTRANSFERASE DOMAIN-CONTAINING PROTEIN"/>
    <property type="match status" value="1"/>
</dbReference>
<dbReference type="Gene3D" id="3.40.50.150">
    <property type="entry name" value="Vaccinia Virus protein VP39"/>
    <property type="match status" value="1"/>
</dbReference>
<dbReference type="HOGENOM" id="CLU_031012_1_0_9"/>
<dbReference type="GO" id="GO:0005737">
    <property type="term" value="C:cytoplasm"/>
    <property type="evidence" value="ECO:0007669"/>
    <property type="project" value="TreeGrafter"/>
</dbReference>
<dbReference type="GO" id="GO:0032259">
    <property type="term" value="P:methylation"/>
    <property type="evidence" value="ECO:0007669"/>
    <property type="project" value="UniProtKB-KW"/>
</dbReference>
<dbReference type="STRING" id="573061.Clocel_2923"/>
<dbReference type="OrthoDB" id="5502211at2"/>
<evidence type="ECO:0000313" key="3">
    <source>
        <dbReference type="Proteomes" id="UP000002730"/>
    </source>
</evidence>
<gene>
    <name evidence="2" type="ordered locus">Clocel_2923</name>
</gene>
<sequence>MNSKNIGKLKLFMMGIESRFAENNDTFKEIVVTYKAGLKEFVGRGAYEEGKIKFNFSGVTKVKTIKEVVSSILEEAEKYEAVNFIYRERGTDILITADNKNVTMKNVKVKEEEKETKKIHFTEGTSTLLNRSYYIKVGEADEVLKAIDIMTKDGKVKNDKIRKYNQIDHYVELLDPMFEKLAQKGNLTILDCGCGKSYLSFVLNYYLTEVKKIKCNFIGIDIKESVIETSKAMAESLGYRNMEFYAMDIKEFKSRKKINVVLSLHACDTATDMALAYGIKEEAEAIVAVPCCHKELLSQYSYEPLKSILKYGVLKARMADVLTDGLRGTLLEAKGYDVSIVEYISPLETPKNLMIRAVKIKDEDYKAMDNYMSMMAALNVYPALYGFLNEWEYEE</sequence>
<dbReference type="Proteomes" id="UP000002730">
    <property type="component" value="Chromosome"/>
</dbReference>
<dbReference type="Pfam" id="PF13679">
    <property type="entry name" value="Methyltransf_32"/>
    <property type="match status" value="1"/>
</dbReference>
<organism evidence="2 3">
    <name type="scientific">Clostridium cellulovorans (strain ATCC 35296 / DSM 3052 / OCM 3 / 743B)</name>
    <dbReference type="NCBI Taxonomy" id="573061"/>
    <lineage>
        <taxon>Bacteria</taxon>
        <taxon>Bacillati</taxon>
        <taxon>Bacillota</taxon>
        <taxon>Clostridia</taxon>
        <taxon>Eubacteriales</taxon>
        <taxon>Clostridiaceae</taxon>
        <taxon>Clostridium</taxon>
    </lineage>
</organism>
<feature type="domain" description="Methyltransferase" evidence="1">
    <location>
        <begin position="162"/>
        <end position="298"/>
    </location>
</feature>
<dbReference type="GO" id="GO:0008168">
    <property type="term" value="F:methyltransferase activity"/>
    <property type="evidence" value="ECO:0007669"/>
    <property type="project" value="UniProtKB-KW"/>
</dbReference>
<dbReference type="EMBL" id="CP002160">
    <property type="protein sequence ID" value="ADL52617.1"/>
    <property type="molecule type" value="Genomic_DNA"/>
</dbReference>
<dbReference type="eggNOG" id="COG0500">
    <property type="taxonomic scope" value="Bacteria"/>
</dbReference>
<dbReference type="RefSeq" id="WP_010075712.1">
    <property type="nucleotide sequence ID" value="NC_014393.1"/>
</dbReference>
<reference evidence="2 3" key="1">
    <citation type="submission" date="2010-08" db="EMBL/GenBank/DDBJ databases">
        <title>Complete sequence of Clostridium cellulovorans 743B.</title>
        <authorList>
            <consortium name="US DOE Joint Genome Institute"/>
            <person name="Lucas S."/>
            <person name="Copeland A."/>
            <person name="Lapidus A."/>
            <person name="Cheng J.-F."/>
            <person name="Bruce D."/>
            <person name="Goodwin L."/>
            <person name="Pitluck S."/>
            <person name="Chertkov O."/>
            <person name="Detter J.C."/>
            <person name="Han C."/>
            <person name="Tapia R."/>
            <person name="Land M."/>
            <person name="Hauser L."/>
            <person name="Chang Y.-J."/>
            <person name="Jeffries C."/>
            <person name="Kyrpides N."/>
            <person name="Ivanova N."/>
            <person name="Mikhailova N."/>
            <person name="Hemme C.L."/>
            <person name="Woyke T."/>
        </authorList>
    </citation>
    <scope>NUCLEOTIDE SEQUENCE [LARGE SCALE GENOMIC DNA]</scope>
    <source>
        <strain evidence="3">ATCC 35296 / DSM 3052 / OCM 3 / 743B</strain>
    </source>
</reference>
<dbReference type="InterPro" id="IPR029063">
    <property type="entry name" value="SAM-dependent_MTases_sf"/>
</dbReference>
<name>D9SSV5_CLOC7</name>
<dbReference type="PANTHER" id="PTHR13369">
    <property type="match status" value="1"/>
</dbReference>
<proteinExistence type="predicted"/>
<dbReference type="SUPFAM" id="SSF53335">
    <property type="entry name" value="S-adenosyl-L-methionine-dependent methyltransferases"/>
    <property type="match status" value="1"/>
</dbReference>
<dbReference type="InterPro" id="IPR025714">
    <property type="entry name" value="Methyltranfer_dom"/>
</dbReference>
<evidence type="ECO:0000313" key="2">
    <source>
        <dbReference type="EMBL" id="ADL52617.1"/>
    </source>
</evidence>
<dbReference type="AlphaFoldDB" id="D9SSV5"/>
<evidence type="ECO:0000259" key="1">
    <source>
        <dbReference type="Pfam" id="PF13679"/>
    </source>
</evidence>
<keyword evidence="2" id="KW-0808">Transferase</keyword>
<accession>D9SSV5</accession>
<dbReference type="KEGG" id="ccb:Clocel_2923"/>
<protein>
    <submittedName>
        <fullName evidence="2">SAM dependent methyltransferase</fullName>
    </submittedName>
</protein>